<keyword evidence="1" id="KW-1133">Transmembrane helix</keyword>
<keyword evidence="3" id="KW-1185">Reference proteome</keyword>
<dbReference type="Pfam" id="PF20377">
    <property type="entry name" value="DUF6672"/>
    <property type="match status" value="1"/>
</dbReference>
<organism evidence="2 3">
    <name type="scientific">Oceanotoga teriensis</name>
    <dbReference type="NCBI Taxonomy" id="515440"/>
    <lineage>
        <taxon>Bacteria</taxon>
        <taxon>Thermotogati</taxon>
        <taxon>Thermotogota</taxon>
        <taxon>Thermotogae</taxon>
        <taxon>Petrotogales</taxon>
        <taxon>Petrotogaceae</taxon>
        <taxon>Oceanotoga</taxon>
    </lineage>
</organism>
<proteinExistence type="predicted"/>
<dbReference type="AlphaFoldDB" id="A0AA45C871"/>
<evidence type="ECO:0000313" key="2">
    <source>
        <dbReference type="EMBL" id="PWJ95747.1"/>
    </source>
</evidence>
<keyword evidence="1" id="KW-0472">Membrane</keyword>
<evidence type="ECO:0000313" key="3">
    <source>
        <dbReference type="Proteomes" id="UP000245921"/>
    </source>
</evidence>
<comment type="caution">
    <text evidence="2">The sequence shown here is derived from an EMBL/GenBank/DDBJ whole genome shotgun (WGS) entry which is preliminary data.</text>
</comment>
<gene>
    <name evidence="2" type="ORF">C7380_104166</name>
</gene>
<protein>
    <submittedName>
        <fullName evidence="2">Uncharacterized protein</fullName>
    </submittedName>
</protein>
<feature type="transmembrane region" description="Helical" evidence="1">
    <location>
        <begin position="12"/>
        <end position="29"/>
    </location>
</feature>
<sequence>MTTKKRRTLIRLSLIILIILFSFFLYLSGKQHEIFIDNKTIIIENEEYLNINTAKFKINDQDFIDIAKRKRKKVVVSGPNHKIIVEYEDESGEKISISKNISLGLKKDMIINIPALINNNSKFITEKE</sequence>
<dbReference type="EMBL" id="QGGI01000004">
    <property type="protein sequence ID" value="PWJ95747.1"/>
    <property type="molecule type" value="Genomic_DNA"/>
</dbReference>
<reference evidence="2 3" key="1">
    <citation type="submission" date="2018-05" db="EMBL/GenBank/DDBJ databases">
        <title>Genomic Encyclopedia of Type Strains, Phase IV (KMG-IV): sequencing the most valuable type-strain genomes for metagenomic binning, comparative biology and taxonomic classification.</title>
        <authorList>
            <person name="Goeker M."/>
        </authorList>
    </citation>
    <scope>NUCLEOTIDE SEQUENCE [LARGE SCALE GENOMIC DNA]</scope>
    <source>
        <strain evidence="2 3">DSM 24906</strain>
    </source>
</reference>
<dbReference type="InterPro" id="IPR046654">
    <property type="entry name" value="DUF6672"/>
</dbReference>
<accession>A0AA45C871</accession>
<dbReference type="Proteomes" id="UP000245921">
    <property type="component" value="Unassembled WGS sequence"/>
</dbReference>
<dbReference type="RefSeq" id="WP_109604270.1">
    <property type="nucleotide sequence ID" value="NZ_JAMHJO010000008.1"/>
</dbReference>
<evidence type="ECO:0000256" key="1">
    <source>
        <dbReference type="SAM" id="Phobius"/>
    </source>
</evidence>
<name>A0AA45C871_9BACT</name>
<keyword evidence="1" id="KW-0812">Transmembrane</keyword>